<evidence type="ECO:0000256" key="4">
    <source>
        <dbReference type="SAM" id="MobiDB-lite"/>
    </source>
</evidence>
<feature type="region of interest" description="Disordered" evidence="4">
    <location>
        <begin position="555"/>
        <end position="577"/>
    </location>
</feature>
<dbReference type="InterPro" id="IPR001315">
    <property type="entry name" value="CARD"/>
</dbReference>
<dbReference type="GO" id="GO:0042981">
    <property type="term" value="P:regulation of apoptotic process"/>
    <property type="evidence" value="ECO:0007669"/>
    <property type="project" value="InterPro"/>
</dbReference>
<proteinExistence type="predicted"/>
<feature type="compositionally biased region" description="Polar residues" evidence="4">
    <location>
        <begin position="446"/>
        <end position="455"/>
    </location>
</feature>
<dbReference type="Gene3D" id="2.30.30.40">
    <property type="entry name" value="SH3 Domains"/>
    <property type="match status" value="1"/>
</dbReference>
<dbReference type="GO" id="GO:0050700">
    <property type="term" value="F:CARD domain binding"/>
    <property type="evidence" value="ECO:0007669"/>
    <property type="project" value="TreeGrafter"/>
</dbReference>
<dbReference type="AlphaFoldDB" id="A0AAJ7T653"/>
<dbReference type="InterPro" id="IPR011029">
    <property type="entry name" value="DEATH-like_dom_sf"/>
</dbReference>
<sequence>MECESLILKGSMDIEDEDKLLWDQLERFREVIVNTIKASRVTHHLRSYGVISVQDEEEVTCGDLTLKNEAMRMSRLLDILQTKGKKAYEVFMTLLETQYQNVYTKISGNPPKAGQEFPDPLPLLEQREMAEPFPRCLIAQLVRLESQLSSKQRELGHLRGKIAALEDRLKILEAKGVELVQVQDRLQRVQEERDNCSDELARVKDENYTLAMRMMTMSNERTAAHMRCRELQLEVDELKHVCNEAKRECEVVRRNSRRVLKDMERRPHAEVLLQLQQENALLRNRVGKEKGNNSNVSCEHLQEREELLNQIFSLRQELARAEELRDKYLEDKGCLELKCDTTEKDCQMHKHRIASILAELQDVEKEREKALESRDHAQGEHARCLAIKDRQRKQLRELQEQLDALRVEFAQSQAQINSLNACAKKLQAKNSASGTANLLMPGSGRGMTSTASEPNLSHPHVINKSSSLQDNISNSSLDQHDDDICKSLPASVLKAAFINAHRYASREDVTNCKYKEGSPMEPAPNKTENDESPTVDCQHQQFRPPRLSYGKYEAFNTPENPRVSKQDEEEDLTSADREPRELLKFPDCRTDRPFRVSPLPSDLPQNPIRPVVYRTILAKTLINWVTVIGGNQTGVFLQTPHNGQAPGLSGLEENYQILTVEGQMRGLMERQRFLLENTTKEEATWILQNLTAEVTLSLKHNPEGFAKVLSNPDIGDSFYVQIHFSLSPETDNCALPVLCGDYLHITNSVPSPSDLPRCTKASHSLDGETDLHWKNNESWHAWKIDPETLEHKQRGMVPNYQKAKALLLVKQKRMMGGSGDGAQQSWSQIFRSRRVEIVRFVRANRHGGWPSVRETNSGGWLPYTLVTPHRVTARRPVVVLPSLVARHLGPLLARQYQDMVHYLPVNLSPEEFARRENKGEVLKSGCPGSGPHSCWLLPSLREQMDKVHCVIPIGLDAVELLHKADIFPIIIFIFLKNKKELSLVDPTDNSSPPTVAFNEDRKALAESGYNYVELKGRGSLLKALASEQDGGAPAAKDGTVVGVILQEAREAVVAEQKRRVWVPRKHM</sequence>
<feature type="coiled-coil region" evidence="3">
    <location>
        <begin position="304"/>
        <end position="415"/>
    </location>
</feature>
<evidence type="ECO:0000313" key="6">
    <source>
        <dbReference type="Proteomes" id="UP001318040"/>
    </source>
</evidence>
<protein>
    <submittedName>
        <fullName evidence="7">Caspase recruitment domain-containing protein 10-like isoform X1</fullName>
    </submittedName>
</protein>
<dbReference type="GO" id="GO:0005737">
    <property type="term" value="C:cytoplasm"/>
    <property type="evidence" value="ECO:0007669"/>
    <property type="project" value="TreeGrafter"/>
</dbReference>
<dbReference type="KEGG" id="pmrn:116942810"/>
<accession>A0AAJ7T653</accession>
<name>A0AAJ7T653_PETMA</name>
<dbReference type="PANTHER" id="PTHR14559">
    <property type="entry name" value="CASPASE RECRUITMENT DOMAIN FAMILY"/>
    <property type="match status" value="1"/>
</dbReference>
<feature type="compositionally biased region" description="Low complexity" evidence="4">
    <location>
        <begin position="465"/>
        <end position="477"/>
    </location>
</feature>
<feature type="region of interest" description="Disordered" evidence="4">
    <location>
        <begin position="434"/>
        <end position="479"/>
    </location>
</feature>
<dbReference type="InterPro" id="IPR027417">
    <property type="entry name" value="P-loop_NTPase"/>
</dbReference>
<evidence type="ECO:0000256" key="3">
    <source>
        <dbReference type="SAM" id="Coils"/>
    </source>
</evidence>
<feature type="region of interest" description="Disordered" evidence="4">
    <location>
        <begin position="513"/>
        <end position="539"/>
    </location>
</feature>
<evidence type="ECO:0000256" key="1">
    <source>
        <dbReference type="ARBA" id="ARBA00022553"/>
    </source>
</evidence>
<dbReference type="Gene3D" id="3.40.50.300">
    <property type="entry name" value="P-loop containing nucleotide triphosphate hydrolases"/>
    <property type="match status" value="1"/>
</dbReference>
<evidence type="ECO:0000259" key="5">
    <source>
        <dbReference type="PROSITE" id="PS50209"/>
    </source>
</evidence>
<keyword evidence="6" id="KW-1185">Reference proteome</keyword>
<dbReference type="Proteomes" id="UP001318040">
    <property type="component" value="Chromosome 16"/>
</dbReference>
<evidence type="ECO:0000256" key="2">
    <source>
        <dbReference type="ARBA" id="ARBA00023054"/>
    </source>
</evidence>
<evidence type="ECO:0000313" key="7">
    <source>
        <dbReference type="RefSeq" id="XP_032811006.1"/>
    </source>
</evidence>
<dbReference type="Gene3D" id="1.10.533.10">
    <property type="entry name" value="Death Domain, Fas"/>
    <property type="match status" value="1"/>
</dbReference>
<dbReference type="GeneID" id="116942810"/>
<keyword evidence="1" id="KW-0597">Phosphoprotein</keyword>
<keyword evidence="2 3" id="KW-0175">Coiled coil</keyword>
<dbReference type="RefSeq" id="XP_032811006.1">
    <property type="nucleotide sequence ID" value="XM_032955115.1"/>
</dbReference>
<reference evidence="7" key="1">
    <citation type="submission" date="2025-08" db="UniProtKB">
        <authorList>
            <consortium name="RefSeq"/>
        </authorList>
    </citation>
    <scope>IDENTIFICATION</scope>
    <source>
        <tissue evidence="7">Sperm</tissue>
    </source>
</reference>
<feature type="coiled-coil region" evidence="3">
    <location>
        <begin position="141"/>
        <end position="255"/>
    </location>
</feature>
<dbReference type="PANTHER" id="PTHR14559:SF4">
    <property type="entry name" value="CASPASE RECRUITMENT DOMAIN-CONTAINING PROTEIN 11"/>
    <property type="match status" value="1"/>
</dbReference>
<dbReference type="PROSITE" id="PS50209">
    <property type="entry name" value="CARD"/>
    <property type="match status" value="1"/>
</dbReference>
<dbReference type="Pfam" id="PF00619">
    <property type="entry name" value="CARD"/>
    <property type="match status" value="1"/>
</dbReference>
<gene>
    <name evidence="7" type="primary">LOC116942810</name>
</gene>
<organism evidence="6 7">
    <name type="scientific">Petromyzon marinus</name>
    <name type="common">Sea lamprey</name>
    <dbReference type="NCBI Taxonomy" id="7757"/>
    <lineage>
        <taxon>Eukaryota</taxon>
        <taxon>Metazoa</taxon>
        <taxon>Chordata</taxon>
        <taxon>Craniata</taxon>
        <taxon>Vertebrata</taxon>
        <taxon>Cyclostomata</taxon>
        <taxon>Hyperoartia</taxon>
        <taxon>Petromyzontiformes</taxon>
        <taxon>Petromyzontidae</taxon>
        <taxon>Petromyzon</taxon>
    </lineage>
</organism>
<dbReference type="SUPFAM" id="SSF47986">
    <property type="entry name" value="DEATH domain"/>
    <property type="match status" value="1"/>
</dbReference>
<feature type="domain" description="CARD" evidence="5">
    <location>
        <begin position="17"/>
        <end position="110"/>
    </location>
</feature>